<dbReference type="InterPro" id="IPR032675">
    <property type="entry name" value="LRR_dom_sf"/>
</dbReference>
<sequence>MAPGMLCQRLICTEGCGHHIALNYQLLEGLGPPKVTPPAWSLSKFLRIDPSSRRARKRWRSHRLITPRPSKPLGLGRRSLTELSDELILLVVNHLQDVSPESVADLALVSSFFYGKARYVQHREESIDLRRTEEEVLYLNYLATTALLPAIRTISFDSFDWRHPEASGQFPVHLNELVNQMTGLRDIYWGFHDRIHAFCPPPSSLIQNLKRHSRVRLHTSVVEGGDRGNITRPNALQRIQEISCLVGSPNLYSLRAEIEHTEASAIQETQPIMRRLKELLLSCPNLRNLSLDIHTPRSGCLHHGLTNRYCGLGLSNGEKLPPLEELEIVDYPWGRYPRTVSSMGYGTIGYPEKGTEEDYWAEHCDWSRLRRLTLPNSWLAKKITQKLTALEQVSFRHRIRFQNMAGSRDERDTVQFLQDLPTALESLSIPNLPTLGTDPIIRHGPRLRRLELLRSDHPYKIKNEWKEIAVTCEDLVRLRDGLPKLEELALDIAKEGNEWPYKALEILASFPRLRNLKLTFGLSTPEKEDTPAPPYLTMASAEALFRYIREHSSSQYPPLQRLHVCSLGGQGLWANHNSTSFVVCKLPGHGDVPEQVTVSCTKLREELNEKMRRIVRGEATPTLEEMGWINFKVALDGPMSKAPWDLMRATDSVPHSFARTESYTYLVDSFSC</sequence>
<evidence type="ECO:0008006" key="3">
    <source>
        <dbReference type="Google" id="ProtNLM"/>
    </source>
</evidence>
<dbReference type="PANTHER" id="PTHR34709:SF57">
    <property type="entry name" value="F-BOX DOMAIN-CONTAINING PROTEIN"/>
    <property type="match status" value="1"/>
</dbReference>
<reference evidence="1 2" key="1">
    <citation type="submission" date="2016-10" db="EMBL/GenBank/DDBJ databases">
        <title>Draft genome sequence of Coniochaeta ligniaria NRRL30616, a lignocellulolytic fungus for bioabatement of inhibitors in plant biomass hydrolysates.</title>
        <authorList>
            <consortium name="DOE Joint Genome Institute"/>
            <person name="Jimenez D.J."/>
            <person name="Hector R.E."/>
            <person name="Riley R."/>
            <person name="Sun H."/>
            <person name="Grigoriev I.V."/>
            <person name="Van Elsas J.D."/>
            <person name="Nichols N.N."/>
        </authorList>
    </citation>
    <scope>NUCLEOTIDE SEQUENCE [LARGE SCALE GENOMIC DNA]</scope>
    <source>
        <strain evidence="1 2">NRRL 30616</strain>
    </source>
</reference>
<keyword evidence="2" id="KW-1185">Reference proteome</keyword>
<dbReference type="EMBL" id="KV875093">
    <property type="protein sequence ID" value="OIW34668.1"/>
    <property type="molecule type" value="Genomic_DNA"/>
</dbReference>
<name>A0A1J7JZ25_9PEZI</name>
<protein>
    <recommendedName>
        <fullName evidence="3">F-box domain-containing protein</fullName>
    </recommendedName>
</protein>
<dbReference type="PANTHER" id="PTHR34709">
    <property type="entry name" value="OS10G0396666 PROTEIN"/>
    <property type="match status" value="1"/>
</dbReference>
<dbReference type="OrthoDB" id="3945550at2759"/>
<dbReference type="Gene3D" id="3.80.10.10">
    <property type="entry name" value="Ribonuclease Inhibitor"/>
    <property type="match status" value="1"/>
</dbReference>
<evidence type="ECO:0000313" key="1">
    <source>
        <dbReference type="EMBL" id="OIW34668.1"/>
    </source>
</evidence>
<accession>A0A1J7JZ25</accession>
<dbReference type="InParanoid" id="A0A1J7JZ25"/>
<dbReference type="AlphaFoldDB" id="A0A1J7JZ25"/>
<proteinExistence type="predicted"/>
<gene>
    <name evidence="1" type="ORF">CONLIGDRAFT_675634</name>
</gene>
<dbReference type="InterPro" id="IPR055312">
    <property type="entry name" value="FBL15-like"/>
</dbReference>
<dbReference type="Proteomes" id="UP000182658">
    <property type="component" value="Unassembled WGS sequence"/>
</dbReference>
<evidence type="ECO:0000313" key="2">
    <source>
        <dbReference type="Proteomes" id="UP000182658"/>
    </source>
</evidence>
<dbReference type="STRING" id="1408157.A0A1J7JZ25"/>
<dbReference type="SUPFAM" id="SSF52047">
    <property type="entry name" value="RNI-like"/>
    <property type="match status" value="1"/>
</dbReference>
<organism evidence="1 2">
    <name type="scientific">Coniochaeta ligniaria NRRL 30616</name>
    <dbReference type="NCBI Taxonomy" id="1408157"/>
    <lineage>
        <taxon>Eukaryota</taxon>
        <taxon>Fungi</taxon>
        <taxon>Dikarya</taxon>
        <taxon>Ascomycota</taxon>
        <taxon>Pezizomycotina</taxon>
        <taxon>Sordariomycetes</taxon>
        <taxon>Sordariomycetidae</taxon>
        <taxon>Coniochaetales</taxon>
        <taxon>Coniochaetaceae</taxon>
        <taxon>Coniochaeta</taxon>
    </lineage>
</organism>